<evidence type="ECO:0000256" key="4">
    <source>
        <dbReference type="RuleBase" id="RU000411"/>
    </source>
</evidence>
<keyword evidence="2" id="KW-0646">Protease inhibitor</keyword>
<dbReference type="Proteomes" id="UP000326396">
    <property type="component" value="Linkage Group LG3"/>
</dbReference>
<name>A0A5N6N5N2_9ASTR</name>
<protein>
    <recommendedName>
        <fullName evidence="5">Serpin domain-containing protein</fullName>
    </recommendedName>
</protein>
<evidence type="ECO:0000259" key="5">
    <source>
        <dbReference type="SMART" id="SM00093"/>
    </source>
</evidence>
<dbReference type="PANTHER" id="PTHR11461:SF211">
    <property type="entry name" value="GH10112P-RELATED"/>
    <property type="match status" value="1"/>
</dbReference>
<dbReference type="InterPro" id="IPR023796">
    <property type="entry name" value="Serpin_dom"/>
</dbReference>
<evidence type="ECO:0000313" key="7">
    <source>
        <dbReference type="Proteomes" id="UP000326396"/>
    </source>
</evidence>
<reference evidence="6 7" key="1">
    <citation type="submission" date="2019-05" db="EMBL/GenBank/DDBJ databases">
        <title>Mikania micrantha, genome provides insights into the molecular mechanism of rapid growth.</title>
        <authorList>
            <person name="Liu B."/>
        </authorList>
    </citation>
    <scope>NUCLEOTIDE SEQUENCE [LARGE SCALE GENOMIC DNA]</scope>
    <source>
        <strain evidence="6">NLD-2019</strain>
        <tissue evidence="6">Leaf</tissue>
    </source>
</reference>
<dbReference type="EMBL" id="SZYD01000013">
    <property type="protein sequence ID" value="KAD4385457.1"/>
    <property type="molecule type" value="Genomic_DNA"/>
</dbReference>
<dbReference type="OrthoDB" id="1063785at2759"/>
<dbReference type="PANTHER" id="PTHR11461">
    <property type="entry name" value="SERINE PROTEASE INHIBITOR, SERPIN"/>
    <property type="match status" value="1"/>
</dbReference>
<evidence type="ECO:0000256" key="1">
    <source>
        <dbReference type="ARBA" id="ARBA00009500"/>
    </source>
</evidence>
<proteinExistence type="inferred from homology"/>
<dbReference type="InterPro" id="IPR042185">
    <property type="entry name" value="Serpin_sf_2"/>
</dbReference>
<dbReference type="Gene3D" id="2.30.39.10">
    <property type="entry name" value="Alpha-1-antitrypsin, domain 1"/>
    <property type="match status" value="1"/>
</dbReference>
<keyword evidence="7" id="KW-1185">Reference proteome</keyword>
<dbReference type="SUPFAM" id="SSF56574">
    <property type="entry name" value="Serpins"/>
    <property type="match status" value="1"/>
</dbReference>
<dbReference type="InterPro" id="IPR042178">
    <property type="entry name" value="Serpin_sf_1"/>
</dbReference>
<dbReference type="GO" id="GO:0005615">
    <property type="term" value="C:extracellular space"/>
    <property type="evidence" value="ECO:0007669"/>
    <property type="project" value="InterPro"/>
</dbReference>
<comment type="similarity">
    <text evidence="1 4">Belongs to the serpin family.</text>
</comment>
<dbReference type="SMART" id="SM00093">
    <property type="entry name" value="SERPIN"/>
    <property type="match status" value="1"/>
</dbReference>
<evidence type="ECO:0000256" key="2">
    <source>
        <dbReference type="ARBA" id="ARBA00022690"/>
    </source>
</evidence>
<accession>A0A5N6N5N2</accession>
<evidence type="ECO:0000256" key="3">
    <source>
        <dbReference type="ARBA" id="ARBA00022900"/>
    </source>
</evidence>
<dbReference type="InterPro" id="IPR036186">
    <property type="entry name" value="Serpin_sf"/>
</dbReference>
<dbReference type="InterPro" id="IPR000215">
    <property type="entry name" value="Serpin_fam"/>
</dbReference>
<evidence type="ECO:0000313" key="6">
    <source>
        <dbReference type="EMBL" id="KAD4385457.1"/>
    </source>
</evidence>
<dbReference type="FunFam" id="3.30.497.10:FF:000012">
    <property type="entry name" value="Predicted protein"/>
    <property type="match status" value="1"/>
</dbReference>
<dbReference type="AlphaFoldDB" id="A0A5N6N5N2"/>
<dbReference type="CDD" id="cd02043">
    <property type="entry name" value="serpinP_plants"/>
    <property type="match status" value="1"/>
</dbReference>
<comment type="caution">
    <text evidence="6">The sequence shown here is derived from an EMBL/GenBank/DDBJ whole genome shotgun (WGS) entry which is preliminary data.</text>
</comment>
<dbReference type="Gene3D" id="3.30.497.10">
    <property type="entry name" value="Antithrombin, subunit I, domain 2"/>
    <property type="match status" value="1"/>
</dbReference>
<organism evidence="6 7">
    <name type="scientific">Mikania micrantha</name>
    <name type="common">bitter vine</name>
    <dbReference type="NCBI Taxonomy" id="192012"/>
    <lineage>
        <taxon>Eukaryota</taxon>
        <taxon>Viridiplantae</taxon>
        <taxon>Streptophyta</taxon>
        <taxon>Embryophyta</taxon>
        <taxon>Tracheophyta</taxon>
        <taxon>Spermatophyta</taxon>
        <taxon>Magnoliopsida</taxon>
        <taxon>eudicotyledons</taxon>
        <taxon>Gunneridae</taxon>
        <taxon>Pentapetalae</taxon>
        <taxon>asterids</taxon>
        <taxon>campanulids</taxon>
        <taxon>Asterales</taxon>
        <taxon>Asteraceae</taxon>
        <taxon>Asteroideae</taxon>
        <taxon>Heliantheae alliance</taxon>
        <taxon>Eupatorieae</taxon>
        <taxon>Mikania</taxon>
    </lineage>
</organism>
<gene>
    <name evidence="6" type="ORF">E3N88_25625</name>
</gene>
<dbReference type="GO" id="GO:0004867">
    <property type="term" value="F:serine-type endopeptidase inhibitor activity"/>
    <property type="evidence" value="ECO:0007669"/>
    <property type="project" value="UniProtKB-KW"/>
</dbReference>
<keyword evidence="3" id="KW-0722">Serine protease inhibitor</keyword>
<dbReference type="Pfam" id="PF00079">
    <property type="entry name" value="Serpin"/>
    <property type="match status" value="1"/>
</dbReference>
<sequence>MGLRRSIRKQTQVSIRLATHLLSEESPNSNIVFSPLSIHVVLSLMAAGSEGKTLDQLLGFLKAKTTDDLNALSSRLVSLIFADGSLSGGPMLSFANGVWVDKTLLVKPSFKQVLDTVYKASSNQVDFQNKAVKVPKKVNLWTKKETNGLIKQVLPAGAVNNLTRLIFANALYFKGSWSEKFKKSKTKEYDFHLLDGNKVQVPFMTSMNYQYVREYDDFKVLGLPYFQGQDERKFTMYIYLPNAKDGLKSLVEKISSTSDFFDHHIPHQQVKIGQFLIPKFKISFGFEASEMLKKLGLVLPFNDGDGLTEMVDSGQVVDPHAGSNGG</sequence>
<feature type="domain" description="Serpin" evidence="5">
    <location>
        <begin position="15"/>
        <end position="319"/>
    </location>
</feature>